<keyword evidence="5" id="KW-0805">Transcription regulation</keyword>
<dbReference type="CDD" id="cd00577">
    <property type="entry name" value="PCNA"/>
    <property type="match status" value="1"/>
</dbReference>
<keyword evidence="11" id="KW-1185">Reference proteome</keyword>
<dbReference type="GO" id="GO:0046872">
    <property type="term" value="F:metal ion binding"/>
    <property type="evidence" value="ECO:0007669"/>
    <property type="project" value="UniProtKB-KW"/>
</dbReference>
<dbReference type="SMART" id="SM00545">
    <property type="entry name" value="JmjN"/>
    <property type="match status" value="1"/>
</dbReference>
<dbReference type="InterPro" id="IPR003347">
    <property type="entry name" value="JmjC_dom"/>
</dbReference>
<evidence type="ECO:0000313" key="11">
    <source>
        <dbReference type="Proteomes" id="UP000501690"/>
    </source>
</evidence>
<dbReference type="Proteomes" id="UP000501690">
    <property type="component" value="Linkage Group LG2"/>
</dbReference>
<dbReference type="GO" id="GO:0040029">
    <property type="term" value="P:epigenetic regulation of gene expression"/>
    <property type="evidence" value="ECO:0007669"/>
    <property type="project" value="UniProtKB-ARBA"/>
</dbReference>
<dbReference type="GO" id="GO:0141052">
    <property type="term" value="F:histone H3 demethylase activity"/>
    <property type="evidence" value="ECO:0007669"/>
    <property type="project" value="UniProtKB-ARBA"/>
</dbReference>
<feature type="domain" description="JmjN" evidence="8">
    <location>
        <begin position="405"/>
        <end position="446"/>
    </location>
</feature>
<dbReference type="InterPro" id="IPR004198">
    <property type="entry name" value="Znf_C5HC2"/>
</dbReference>
<evidence type="ECO:0000256" key="7">
    <source>
        <dbReference type="ARBA" id="ARBA00023242"/>
    </source>
</evidence>
<dbReference type="InterPro" id="IPR003349">
    <property type="entry name" value="JmjN"/>
</dbReference>
<dbReference type="PROSITE" id="PS51184">
    <property type="entry name" value="JMJC"/>
    <property type="match status" value="1"/>
</dbReference>
<dbReference type="PROSITE" id="PS51183">
    <property type="entry name" value="JMJN"/>
    <property type="match status" value="1"/>
</dbReference>
<evidence type="ECO:0000313" key="10">
    <source>
        <dbReference type="EMBL" id="QCD81890.1"/>
    </source>
</evidence>
<dbReference type="FunFam" id="2.60.120.650:FF:000016">
    <property type="entry name" value="Lysine-specific demethylase isoform A"/>
    <property type="match status" value="1"/>
</dbReference>
<dbReference type="PANTHER" id="PTHR10694:SF33">
    <property type="entry name" value="LYSINE-SPECIFIC DEMETHYLASE 5"/>
    <property type="match status" value="1"/>
</dbReference>
<dbReference type="InterPro" id="IPR003021">
    <property type="entry name" value="Rad1_Rec1_Rad17"/>
</dbReference>
<keyword evidence="2" id="KW-0479">Metal-binding</keyword>
<dbReference type="InterPro" id="IPR046938">
    <property type="entry name" value="DNA_clamp_sf"/>
</dbReference>
<gene>
    <name evidence="10" type="ORF">DEO72_LG2g2220</name>
</gene>
<dbReference type="Pfam" id="PF02373">
    <property type="entry name" value="JmjC"/>
    <property type="match status" value="1"/>
</dbReference>
<evidence type="ECO:0000256" key="4">
    <source>
        <dbReference type="ARBA" id="ARBA00023004"/>
    </source>
</evidence>
<protein>
    <submittedName>
        <fullName evidence="10">Cell cycle checkpoint protein</fullName>
    </submittedName>
</protein>
<dbReference type="Pfam" id="PF02144">
    <property type="entry name" value="Rad1"/>
    <property type="match status" value="1"/>
</dbReference>
<dbReference type="SMART" id="SM00558">
    <property type="entry name" value="JmjC"/>
    <property type="match status" value="1"/>
</dbReference>
<comment type="cofactor">
    <cofactor evidence="1">
        <name>Fe(2+)</name>
        <dbReference type="ChEBI" id="CHEBI:29033"/>
    </cofactor>
</comment>
<proteinExistence type="predicted"/>
<name>A0A4D6KY11_VIGUN</name>
<keyword evidence="3" id="KW-0560">Oxidoreductase</keyword>
<evidence type="ECO:0000256" key="3">
    <source>
        <dbReference type="ARBA" id="ARBA00023002"/>
    </source>
</evidence>
<evidence type="ECO:0000256" key="1">
    <source>
        <dbReference type="ARBA" id="ARBA00001954"/>
    </source>
</evidence>
<dbReference type="Gene3D" id="3.70.10.10">
    <property type="match status" value="1"/>
</dbReference>
<evidence type="ECO:0000256" key="5">
    <source>
        <dbReference type="ARBA" id="ARBA00023015"/>
    </source>
</evidence>
<dbReference type="EMBL" id="CP039346">
    <property type="protein sequence ID" value="QCD81890.1"/>
    <property type="molecule type" value="Genomic_DNA"/>
</dbReference>
<accession>A0A4D6KY11</accession>
<feature type="domain" description="JmjC" evidence="9">
    <location>
        <begin position="552"/>
        <end position="722"/>
    </location>
</feature>
<reference evidence="10 11" key="1">
    <citation type="submission" date="2019-04" db="EMBL/GenBank/DDBJ databases">
        <title>An improved genome assembly and genetic linkage map for asparagus bean, Vigna unguiculata ssp. sesquipedialis.</title>
        <authorList>
            <person name="Xia Q."/>
            <person name="Zhang R."/>
            <person name="Dong Y."/>
        </authorList>
    </citation>
    <scope>NUCLEOTIDE SEQUENCE [LARGE SCALE GENOMIC DNA]</scope>
    <source>
        <tissue evidence="10">Leaf</tissue>
    </source>
</reference>
<dbReference type="SUPFAM" id="SSF51197">
    <property type="entry name" value="Clavaminate synthase-like"/>
    <property type="match status" value="1"/>
</dbReference>
<evidence type="ECO:0000259" key="9">
    <source>
        <dbReference type="PROSITE" id="PS51184"/>
    </source>
</evidence>
<dbReference type="FunFam" id="3.70.10.10:FF:000011">
    <property type="entry name" value="Damaged DNA binding protein"/>
    <property type="match status" value="1"/>
</dbReference>
<organism evidence="10 11">
    <name type="scientific">Vigna unguiculata</name>
    <name type="common">Cowpea</name>
    <dbReference type="NCBI Taxonomy" id="3917"/>
    <lineage>
        <taxon>Eukaryota</taxon>
        <taxon>Viridiplantae</taxon>
        <taxon>Streptophyta</taxon>
        <taxon>Embryophyta</taxon>
        <taxon>Tracheophyta</taxon>
        <taxon>Spermatophyta</taxon>
        <taxon>Magnoliopsida</taxon>
        <taxon>eudicotyledons</taxon>
        <taxon>Gunneridae</taxon>
        <taxon>Pentapetalae</taxon>
        <taxon>rosids</taxon>
        <taxon>fabids</taxon>
        <taxon>Fabales</taxon>
        <taxon>Fabaceae</taxon>
        <taxon>Papilionoideae</taxon>
        <taxon>50 kb inversion clade</taxon>
        <taxon>NPAAA clade</taxon>
        <taxon>indigoferoid/millettioid clade</taxon>
        <taxon>Phaseoleae</taxon>
        <taxon>Vigna</taxon>
    </lineage>
</organism>
<dbReference type="GO" id="GO:0005634">
    <property type="term" value="C:nucleus"/>
    <property type="evidence" value="ECO:0007669"/>
    <property type="project" value="TreeGrafter"/>
</dbReference>
<dbReference type="GO" id="GO:0000785">
    <property type="term" value="C:chromatin"/>
    <property type="evidence" value="ECO:0007669"/>
    <property type="project" value="TreeGrafter"/>
</dbReference>
<evidence type="ECO:0000259" key="8">
    <source>
        <dbReference type="PROSITE" id="PS51183"/>
    </source>
</evidence>
<evidence type="ECO:0000256" key="6">
    <source>
        <dbReference type="ARBA" id="ARBA00023163"/>
    </source>
</evidence>
<dbReference type="PANTHER" id="PTHR10694">
    <property type="entry name" value="LYSINE-SPECIFIC DEMETHYLASE"/>
    <property type="match status" value="1"/>
</dbReference>
<dbReference type="AlphaFoldDB" id="A0A4D6KY11"/>
<dbReference type="Pfam" id="PF02928">
    <property type="entry name" value="zf-C5HC2"/>
    <property type="match status" value="1"/>
</dbReference>
<evidence type="ECO:0000256" key="2">
    <source>
        <dbReference type="ARBA" id="ARBA00022723"/>
    </source>
</evidence>
<dbReference type="Pfam" id="PF02375">
    <property type="entry name" value="JmjN"/>
    <property type="match status" value="1"/>
</dbReference>
<sequence>MSHSDMEEEEAPDVICELENVQGLVDALTAVRWKRHQDAVLELSEHGIVLIVEESSCLQAKVYLKRELFVRYDYKARGRPRFGVSLGHFVDCLNAFSLPGQSSVIQIQYPGPDMQLLLKSVDSQDASICAEIRTRIPDTAAWNYNFEPAGATPLTFTVKSAALKEAIEDLEWPGSSIQIILEPDPPSVTLRAEGHGDLQIDFMYYVNSELLVAFQCDHRASFKYKYKFLRATTSTMPSSVIKENRGSKLSIGRGGMLKVQHLVSIAKPLHTHVDAVGYQQPEKCRFEIDRNEIGDLLDINVINHCTKTNMTWKLVKVRGRVRSSMEARNGLEYLKYKRLQRAKSTTANATATNIANMMNRSGGDALSTSGSYSMRLPGDAGSFSRRKVDKYDTSDLAWTEKIPECPVYYPTKEEFDDPLLYLQRIAPEASKYGICKIISPLSASVPAGVVLMREQAGFKFTTRVQPLRLAEWDTEDKVVFFMSGIDYTFRDFEKMANKSFAQRYCSAGCLPATYLEKEFWSEIGCGKMETVEYACDVDGSAFSSLPTDQLGNSKWNLKKFSWLPKSILRLLETSIPGVTEPMLYIGMLFSMFAWHVEDHYLYSVNYHHCGASKTWYGIPGHAALEFERVVRQHVYTNDILSTGGEDGAFDVLLGKTTMFPPNILLEHEVPVYKAVQNPGDYVITFPRAYHAGFSHGFNCGEAVNFAIGDWFPLGAIASQRYALLHKDPLLPHEELLCKEAMLLYATLTLEDSDISPEDLLSRNCVKISFVNLMRFQHCARWLLMKSRACTSVSSHSQGTILCSLCKRDCYVAYVDCECHLHPVCLRHDVESLDFTCGTKRTLYLREDTPDMEAAAKRFEQEDGILREILKEMKSEKNIYSCPLSNMFQMAEANGYTPYCEMKFDSTANFCTTPKLSTNNNQEHMRSQFVSRPEVSSASSTLCSLSKPPEISASNIDEVHANMKLGSPDFEENCERISNNASESFQSSVQFECLNKSMGNVHRLEKKLIVDNKSDDSDSGIFRVKRPSSLKAERRNIRGAKFSSNSGQQELKELKKDLDEGRSVAVPAVDMSKRKERSYKYSDNGEIWSREKFARGNSIPVSVRYKKRSNGEVSRRRHHCQTDRQGDLWVLRSGFSRSRA</sequence>
<dbReference type="Gene3D" id="2.60.120.650">
    <property type="entry name" value="Cupin"/>
    <property type="match status" value="1"/>
</dbReference>
<dbReference type="GO" id="GO:0016491">
    <property type="term" value="F:oxidoreductase activity"/>
    <property type="evidence" value="ECO:0007669"/>
    <property type="project" value="UniProtKB-KW"/>
</dbReference>
<keyword evidence="4" id="KW-0408">Iron</keyword>
<dbReference type="SUPFAM" id="SSF55979">
    <property type="entry name" value="DNA clamp"/>
    <property type="match status" value="1"/>
</dbReference>
<keyword evidence="7" id="KW-0539">Nucleus</keyword>
<keyword evidence="6" id="KW-0804">Transcription</keyword>
<dbReference type="GO" id="GO:0000077">
    <property type="term" value="P:DNA damage checkpoint signaling"/>
    <property type="evidence" value="ECO:0007669"/>
    <property type="project" value="InterPro"/>
</dbReference>